<dbReference type="RefSeq" id="WP_124396187.1">
    <property type="nucleotide sequence ID" value="NZ_BHYM01000099.1"/>
</dbReference>
<proteinExistence type="predicted"/>
<feature type="compositionally biased region" description="Polar residues" evidence="1">
    <location>
        <begin position="1"/>
        <end position="11"/>
    </location>
</feature>
<reference evidence="2 3" key="1">
    <citation type="submission" date="2018-11" db="EMBL/GenBank/DDBJ databases">
        <title>Microbial catabolism of amino acid.</title>
        <authorList>
            <person name="Hibi M."/>
            <person name="Ogawa J."/>
        </authorList>
    </citation>
    <scope>NUCLEOTIDE SEQUENCE [LARGE SCALE GENOMIC DNA]</scope>
    <source>
        <strain evidence="2 3">C31-06</strain>
    </source>
</reference>
<dbReference type="EMBL" id="BHYM01000099">
    <property type="protein sequence ID" value="GCE44626.1"/>
    <property type="molecule type" value="Genomic_DNA"/>
</dbReference>
<feature type="region of interest" description="Disordered" evidence="1">
    <location>
        <begin position="1"/>
        <end position="24"/>
    </location>
</feature>
<evidence type="ECO:0000313" key="2">
    <source>
        <dbReference type="EMBL" id="GCE44626.1"/>
    </source>
</evidence>
<comment type="caution">
    <text evidence="2">The sequence shown here is derived from an EMBL/GenBank/DDBJ whole genome shotgun (WGS) entry which is preliminary data.</text>
</comment>
<keyword evidence="3" id="KW-1185">Reference proteome</keyword>
<name>A0A402CLL0_RHOWR</name>
<evidence type="ECO:0000256" key="1">
    <source>
        <dbReference type="SAM" id="MobiDB-lite"/>
    </source>
</evidence>
<protein>
    <submittedName>
        <fullName evidence="2">Beta-glucosidase</fullName>
    </submittedName>
</protein>
<evidence type="ECO:0000313" key="3">
    <source>
        <dbReference type="Proteomes" id="UP000287519"/>
    </source>
</evidence>
<sequence>MDTRSSASTEPTTEEKDSLTSGENFWETEVLDRVSVPSGLLGNTVMEVAMWATAPSTTA</sequence>
<accession>A0A402CLL0</accession>
<gene>
    <name evidence="2" type="ORF">Rhow_009047</name>
</gene>
<dbReference type="OrthoDB" id="3187421at2"/>
<dbReference type="AlphaFoldDB" id="A0A402CLL0"/>
<dbReference type="Proteomes" id="UP000287519">
    <property type="component" value="Unassembled WGS sequence"/>
</dbReference>
<organism evidence="2 3">
    <name type="scientific">Rhodococcus wratislaviensis</name>
    <name type="common">Tsukamurella wratislaviensis</name>
    <dbReference type="NCBI Taxonomy" id="44752"/>
    <lineage>
        <taxon>Bacteria</taxon>
        <taxon>Bacillati</taxon>
        <taxon>Actinomycetota</taxon>
        <taxon>Actinomycetes</taxon>
        <taxon>Mycobacteriales</taxon>
        <taxon>Nocardiaceae</taxon>
        <taxon>Rhodococcus</taxon>
    </lineage>
</organism>